<comment type="catalytic activity">
    <reaction evidence="9 10">
        <text>Release of signal peptides from bacterial membrane prolipoproteins. Hydrolyzes -Xaa-Yaa-Zaa-|-(S,diacylglyceryl)Cys-, in which Xaa is hydrophobic (preferably Leu), and Yaa (Ala or Ser) and Zaa (Gly or Ala) have small, neutral side chains.</text>
        <dbReference type="EC" id="3.4.23.36"/>
    </reaction>
</comment>
<organism evidence="12 13">
    <name type="scientific">Paenibacillus provencensis</name>
    <dbReference type="NCBI Taxonomy" id="441151"/>
    <lineage>
        <taxon>Bacteria</taxon>
        <taxon>Bacillati</taxon>
        <taxon>Bacillota</taxon>
        <taxon>Bacilli</taxon>
        <taxon>Bacillales</taxon>
        <taxon>Paenibacillaceae</taxon>
        <taxon>Paenibacillus</taxon>
    </lineage>
</organism>
<keyword evidence="13" id="KW-1185">Reference proteome</keyword>
<gene>
    <name evidence="9 12" type="primary">lspA</name>
    <name evidence="12" type="ORF">ACFQ3J_20630</name>
</gene>
<evidence type="ECO:0000256" key="8">
    <source>
        <dbReference type="ARBA" id="ARBA00023136"/>
    </source>
</evidence>
<evidence type="ECO:0000256" key="5">
    <source>
        <dbReference type="ARBA" id="ARBA00022750"/>
    </source>
</evidence>
<dbReference type="Proteomes" id="UP001597169">
    <property type="component" value="Unassembled WGS sequence"/>
</dbReference>
<evidence type="ECO:0000313" key="12">
    <source>
        <dbReference type="EMBL" id="MFD1130555.1"/>
    </source>
</evidence>
<comment type="subcellular location">
    <subcellularLocation>
        <location evidence="9">Cell membrane</location>
        <topology evidence="9">Multi-pass membrane protein</topology>
    </subcellularLocation>
</comment>
<evidence type="ECO:0000256" key="4">
    <source>
        <dbReference type="ARBA" id="ARBA00022692"/>
    </source>
</evidence>
<dbReference type="PRINTS" id="PR00781">
    <property type="entry name" value="LIPOSIGPTASE"/>
</dbReference>
<feature type="active site" evidence="9">
    <location>
        <position position="128"/>
    </location>
</feature>
<dbReference type="RefSeq" id="WP_379293783.1">
    <property type="nucleotide sequence ID" value="NZ_JBHTKX010000004.1"/>
</dbReference>
<feature type="transmembrane region" description="Helical" evidence="9">
    <location>
        <begin position="122"/>
        <end position="143"/>
    </location>
</feature>
<keyword evidence="3 9" id="KW-0645">Protease</keyword>
<proteinExistence type="inferred from homology"/>
<evidence type="ECO:0000256" key="2">
    <source>
        <dbReference type="ARBA" id="ARBA00022475"/>
    </source>
</evidence>
<comment type="similarity">
    <text evidence="1 9 11">Belongs to the peptidase A8 family.</text>
</comment>
<dbReference type="PANTHER" id="PTHR33695:SF1">
    <property type="entry name" value="LIPOPROTEIN SIGNAL PEPTIDASE"/>
    <property type="match status" value="1"/>
</dbReference>
<comment type="pathway">
    <text evidence="9">Protein modification; lipoprotein biosynthesis (signal peptide cleavage).</text>
</comment>
<comment type="caution">
    <text evidence="12">The sequence shown here is derived from an EMBL/GenBank/DDBJ whole genome shotgun (WGS) entry which is preliminary data.</text>
</comment>
<name>A0ABW3PX83_9BACL</name>
<protein>
    <recommendedName>
        <fullName evidence="9">Lipoprotein signal peptidase</fullName>
        <ecNumber evidence="9">3.4.23.36</ecNumber>
    </recommendedName>
    <alternativeName>
        <fullName evidence="9">Prolipoprotein signal peptidase</fullName>
    </alternativeName>
    <alternativeName>
        <fullName evidence="9">Signal peptidase II</fullName>
        <shortName evidence="9">SPase II</shortName>
    </alternativeName>
</protein>
<feature type="transmembrane region" description="Helical" evidence="9">
    <location>
        <begin position="59"/>
        <end position="76"/>
    </location>
</feature>
<feature type="transmembrane region" description="Helical" evidence="9">
    <location>
        <begin position="20"/>
        <end position="39"/>
    </location>
</feature>
<keyword evidence="4 9" id="KW-0812">Transmembrane</keyword>
<evidence type="ECO:0000256" key="1">
    <source>
        <dbReference type="ARBA" id="ARBA00006139"/>
    </source>
</evidence>
<comment type="function">
    <text evidence="9 10">This protein specifically catalyzes the removal of signal peptides from prolipoproteins.</text>
</comment>
<evidence type="ECO:0000256" key="3">
    <source>
        <dbReference type="ARBA" id="ARBA00022670"/>
    </source>
</evidence>
<feature type="transmembrane region" description="Helical" evidence="9">
    <location>
        <begin position="85"/>
        <end position="102"/>
    </location>
</feature>
<dbReference type="GO" id="GO:0004190">
    <property type="term" value="F:aspartic-type endopeptidase activity"/>
    <property type="evidence" value="ECO:0007669"/>
    <property type="project" value="UniProtKB-EC"/>
</dbReference>
<keyword evidence="5 9" id="KW-0064">Aspartyl protease</keyword>
<evidence type="ECO:0000256" key="7">
    <source>
        <dbReference type="ARBA" id="ARBA00022989"/>
    </source>
</evidence>
<feature type="active site" evidence="9">
    <location>
        <position position="112"/>
    </location>
</feature>
<evidence type="ECO:0000256" key="6">
    <source>
        <dbReference type="ARBA" id="ARBA00022801"/>
    </source>
</evidence>
<evidence type="ECO:0000256" key="10">
    <source>
        <dbReference type="RuleBase" id="RU000594"/>
    </source>
</evidence>
<keyword evidence="8 9" id="KW-0472">Membrane</keyword>
<dbReference type="EMBL" id="JBHTKX010000004">
    <property type="protein sequence ID" value="MFD1130555.1"/>
    <property type="molecule type" value="Genomic_DNA"/>
</dbReference>
<dbReference type="Pfam" id="PF01252">
    <property type="entry name" value="Peptidase_A8"/>
    <property type="match status" value="1"/>
</dbReference>
<dbReference type="EC" id="3.4.23.36" evidence="9"/>
<dbReference type="HAMAP" id="MF_00161">
    <property type="entry name" value="LspA"/>
    <property type="match status" value="1"/>
</dbReference>
<accession>A0ABW3PX83</accession>
<evidence type="ECO:0000313" key="13">
    <source>
        <dbReference type="Proteomes" id="UP001597169"/>
    </source>
</evidence>
<reference evidence="13" key="1">
    <citation type="journal article" date="2019" name="Int. J. Syst. Evol. Microbiol.">
        <title>The Global Catalogue of Microorganisms (GCM) 10K type strain sequencing project: providing services to taxonomists for standard genome sequencing and annotation.</title>
        <authorList>
            <consortium name="The Broad Institute Genomics Platform"/>
            <consortium name="The Broad Institute Genome Sequencing Center for Infectious Disease"/>
            <person name="Wu L."/>
            <person name="Ma J."/>
        </authorList>
    </citation>
    <scope>NUCLEOTIDE SEQUENCE [LARGE SCALE GENOMIC DNA]</scope>
    <source>
        <strain evidence="13">CCUG 53519</strain>
    </source>
</reference>
<dbReference type="PROSITE" id="PS00855">
    <property type="entry name" value="SPASE_II"/>
    <property type="match status" value="1"/>
</dbReference>
<evidence type="ECO:0000256" key="11">
    <source>
        <dbReference type="RuleBase" id="RU004181"/>
    </source>
</evidence>
<keyword evidence="6 9" id="KW-0378">Hydrolase</keyword>
<keyword evidence="2 9" id="KW-1003">Cell membrane</keyword>
<dbReference type="InterPro" id="IPR001872">
    <property type="entry name" value="Peptidase_A8"/>
</dbReference>
<dbReference type="NCBIfam" id="TIGR00077">
    <property type="entry name" value="lspA"/>
    <property type="match status" value="1"/>
</dbReference>
<keyword evidence="7 9" id="KW-1133">Transmembrane helix</keyword>
<dbReference type="PANTHER" id="PTHR33695">
    <property type="entry name" value="LIPOPROTEIN SIGNAL PEPTIDASE"/>
    <property type="match status" value="1"/>
</dbReference>
<evidence type="ECO:0000256" key="9">
    <source>
        <dbReference type="HAMAP-Rule" id="MF_00161"/>
    </source>
</evidence>
<sequence length="154" mass="17371">MLRYYVLAVLALTADQLTKWAVVTYMSIGQSIPLIPNIFHLTSHRNRGAAFGILQNQRIFFIVVTIAVVIGILVYLRKVYVEHKLLSVGLSFVLGGAMGNFVDRAFKGEVVDMLHFRLINYPIFNVADCFIVVGCALIFLHTLRQSNQEKKVEV</sequence>